<dbReference type="Proteomes" id="UP000309997">
    <property type="component" value="Unassembled WGS sequence"/>
</dbReference>
<dbReference type="EMBL" id="RCHU02000003">
    <property type="protein sequence ID" value="KAL3598168.1"/>
    <property type="molecule type" value="Genomic_DNA"/>
</dbReference>
<reference evidence="1 2" key="1">
    <citation type="journal article" date="2024" name="Plant Biotechnol. J.">
        <title>Genome and CRISPR/Cas9 system of a widespread forest tree (Populus alba) in the world.</title>
        <authorList>
            <person name="Liu Y.J."/>
            <person name="Jiang P.F."/>
            <person name="Han X.M."/>
            <person name="Li X.Y."/>
            <person name="Wang H.M."/>
            <person name="Wang Y.J."/>
            <person name="Wang X.X."/>
            <person name="Zeng Q.Y."/>
        </authorList>
    </citation>
    <scope>NUCLEOTIDE SEQUENCE [LARGE SCALE GENOMIC DNA]</scope>
    <source>
        <strain evidence="2">cv. PAL-ZL1</strain>
    </source>
</reference>
<evidence type="ECO:0000313" key="2">
    <source>
        <dbReference type="Proteomes" id="UP000309997"/>
    </source>
</evidence>
<sequence>MSKKKTKGRVPEVLWRVFRYRARTLSNTVTSLITNPPSSFVLFKADDPANYRKLLKDCYIVLNDNAPPVVHFNLENRWPQPLIVSRIIEFIIAEQPLSSNVLCSGYDKASTWSLGLCLRSSPIAEVLASSAWTLLLERVGDEFMNYLLKYSSMFLPLPRQQHQQVAGPPITDFVFQSSRRKGHSPNLVGLKRKRDWDDKAADAASLMLKRHQLTADASLSYDRRTYPVIDFDQDKGLSEKTGVAAVNREGHSNEKLPGLYQCTLRSRKPFGWQRRRCKKQRSLDAKETDGKTCYIMNEGSSPERLPLEFRNSLSPGKLQMLPKCCCHLVLQAPNMKGIQIDRRPIFYNSKHPSSMLPKNHVLMCLKPNLIGSKSLIQSIFGLSDEDVSAPSMPLSYSKDFCLLGSTCLYHSLVKLVKVLVRQTQCCKYARLIHRHCFVSSLNQNAIENSNSVFEGYNLEREFSGKSHAAVNERCDETLDTTDPQIVTLKSYCSKSQVVSFIWAVCRNVVPPELLGNHVNRRILRRNLAKFIWLRKFEKFSLKQCMHKLKTSGFPFLSDKHCSCFLDTHMLNNMPGHTAGLHEDLYKCNGAANDLKHLLVQKWIYWFFSSLVVPLVQANFYVTESEHGKHEIYYYRKSIWEKLRNRAISCLKDQNYQCLDEASAESITGCRLFGFSKLRLLPKKNGIRMIANLKASSKMPAKKSTSELRSFRMQRKKQFVTKVVKCEHFKSVNCVLRETHAVLKGIQLKEPDKLGSSVFDYNDIYRKLCQFKICLNKRLNIMPDVFIVVSDVSKAFDSIDQDKLLCVMEDVIYEDQYLLKRFCQVVSTKKSLWVHERLMSRDQNITTSLTRFSSSLRFGSFHTVLVNQGHSRYLKREQLLSNLTEHVKRNVLQFDDKFYLQRKGIPQGSILSSLLCSLYYGHLERNVIFPFLEDLSRRHCYKDASAIGSSSRDKVASSPHYMLLRDYNCFMNEEKFCLNLDTEQVSGLQSNKLYVGEDGISFLRWSGLLLNSCTLEVQADYTRYLNNHLNSTLTVCWQGKPCQHLKRKLWNFMRPKCHPIFFDSNINSAPVVRLNIYQAFLLCAMKFHCYVSSMSFHCHLSATFYANMIERSLRYMYVLIKRRMRSMHLGSCFHPILQLEVGEVEWLGMNAYIQVLKRKQSRYKELLSRLSLKLSKHRIDSMQCKLTDEFKNTRNGDMEPQSSIYEVHMNPTSPAVKLPCKEACGMHTQVSAFVLKKKRKKKMSTCAQGIWECVEAYESSYFDVVLNIHI</sequence>
<name>A0ACC4CJQ8_POPAL</name>
<gene>
    <name evidence="1" type="ORF">D5086_006086</name>
</gene>
<comment type="caution">
    <text evidence="1">The sequence shown here is derived from an EMBL/GenBank/DDBJ whole genome shotgun (WGS) entry which is preliminary data.</text>
</comment>
<accession>A0ACC4CJQ8</accession>
<evidence type="ECO:0000313" key="1">
    <source>
        <dbReference type="EMBL" id="KAL3598168.1"/>
    </source>
</evidence>
<protein>
    <submittedName>
        <fullName evidence="1">Uncharacterized protein</fullName>
    </submittedName>
</protein>
<keyword evidence="2" id="KW-1185">Reference proteome</keyword>
<organism evidence="1 2">
    <name type="scientific">Populus alba</name>
    <name type="common">White poplar</name>
    <dbReference type="NCBI Taxonomy" id="43335"/>
    <lineage>
        <taxon>Eukaryota</taxon>
        <taxon>Viridiplantae</taxon>
        <taxon>Streptophyta</taxon>
        <taxon>Embryophyta</taxon>
        <taxon>Tracheophyta</taxon>
        <taxon>Spermatophyta</taxon>
        <taxon>Magnoliopsida</taxon>
        <taxon>eudicotyledons</taxon>
        <taxon>Gunneridae</taxon>
        <taxon>Pentapetalae</taxon>
        <taxon>rosids</taxon>
        <taxon>fabids</taxon>
        <taxon>Malpighiales</taxon>
        <taxon>Salicaceae</taxon>
        <taxon>Saliceae</taxon>
        <taxon>Populus</taxon>
    </lineage>
</organism>
<proteinExistence type="predicted"/>